<dbReference type="PANTHER" id="PTHR43719:SF30">
    <property type="entry name" value="TWO-COMPONENT SYSTEM RESPONSE REGULATOR"/>
    <property type="match status" value="1"/>
</dbReference>
<dbReference type="RefSeq" id="XP_047840562.1">
    <property type="nucleotide sequence ID" value="XM_047984588.1"/>
</dbReference>
<dbReference type="SUPFAM" id="SSF52172">
    <property type="entry name" value="CheY-like"/>
    <property type="match status" value="1"/>
</dbReference>
<dbReference type="InterPro" id="IPR011006">
    <property type="entry name" value="CheY-like_superfamily"/>
</dbReference>
<feature type="region of interest" description="Disordered" evidence="3">
    <location>
        <begin position="444"/>
        <end position="480"/>
    </location>
</feature>
<dbReference type="InterPro" id="IPR003594">
    <property type="entry name" value="HATPase_dom"/>
</dbReference>
<accession>A0A9Q8QD94</accession>
<evidence type="ECO:0000259" key="4">
    <source>
        <dbReference type="PROSITE" id="PS50109"/>
    </source>
</evidence>
<proteinExistence type="predicted"/>
<keyword evidence="1 2" id="KW-0597">Phosphoprotein</keyword>
<dbReference type="InterPro" id="IPR013656">
    <property type="entry name" value="PAS_4"/>
</dbReference>
<dbReference type="Pfam" id="PF08448">
    <property type="entry name" value="PAS_4"/>
    <property type="match status" value="1"/>
</dbReference>
<dbReference type="PROSITE" id="PS50110">
    <property type="entry name" value="RESPONSE_REGULATORY"/>
    <property type="match status" value="1"/>
</dbReference>
<evidence type="ECO:0000256" key="2">
    <source>
        <dbReference type="PROSITE-ProRule" id="PRU00169"/>
    </source>
</evidence>
<feature type="domain" description="Response regulatory" evidence="5">
    <location>
        <begin position="487"/>
        <end position="618"/>
    </location>
</feature>
<dbReference type="KEGG" id="ptkz:JDV02_003459"/>
<dbReference type="SMART" id="SM00448">
    <property type="entry name" value="REC"/>
    <property type="match status" value="1"/>
</dbReference>
<dbReference type="SUPFAM" id="SSF55874">
    <property type="entry name" value="ATPase domain of HSP90 chaperone/DNA topoisomerase II/histidine kinase"/>
    <property type="match status" value="1"/>
</dbReference>
<dbReference type="GO" id="GO:0000155">
    <property type="term" value="F:phosphorelay sensor kinase activity"/>
    <property type="evidence" value="ECO:0007669"/>
    <property type="project" value="InterPro"/>
</dbReference>
<dbReference type="SUPFAM" id="SSF47384">
    <property type="entry name" value="Homodimeric domain of signal transducing histidine kinase"/>
    <property type="match status" value="1"/>
</dbReference>
<dbReference type="InterPro" id="IPR003661">
    <property type="entry name" value="HisK_dim/P_dom"/>
</dbReference>
<dbReference type="SUPFAM" id="SSF55785">
    <property type="entry name" value="PYP-like sensor domain (PAS domain)"/>
    <property type="match status" value="1"/>
</dbReference>
<dbReference type="Proteomes" id="UP000829364">
    <property type="component" value="Chromosome 2"/>
</dbReference>
<dbReference type="CDD" id="cd17546">
    <property type="entry name" value="REC_hyHK_CKI1_RcsC-like"/>
    <property type="match status" value="1"/>
</dbReference>
<evidence type="ECO:0000313" key="7">
    <source>
        <dbReference type="Proteomes" id="UP000829364"/>
    </source>
</evidence>
<dbReference type="OrthoDB" id="303614at2759"/>
<dbReference type="Gene3D" id="3.30.565.10">
    <property type="entry name" value="Histidine kinase-like ATPase, C-terminal domain"/>
    <property type="match status" value="1"/>
</dbReference>
<dbReference type="EMBL" id="CP086355">
    <property type="protein sequence ID" value="UNI17081.1"/>
    <property type="molecule type" value="Genomic_DNA"/>
</dbReference>
<evidence type="ECO:0000256" key="3">
    <source>
        <dbReference type="SAM" id="MobiDB-lite"/>
    </source>
</evidence>
<dbReference type="InterPro" id="IPR005467">
    <property type="entry name" value="His_kinase_dom"/>
</dbReference>
<dbReference type="CDD" id="cd00082">
    <property type="entry name" value="HisKA"/>
    <property type="match status" value="1"/>
</dbReference>
<dbReference type="PROSITE" id="PS50109">
    <property type="entry name" value="HIS_KIN"/>
    <property type="match status" value="1"/>
</dbReference>
<evidence type="ECO:0000259" key="5">
    <source>
        <dbReference type="PROSITE" id="PS50110"/>
    </source>
</evidence>
<feature type="modified residue" description="4-aspartylphosphate" evidence="2">
    <location>
        <position position="547"/>
    </location>
</feature>
<dbReference type="Gene3D" id="1.10.287.130">
    <property type="match status" value="1"/>
</dbReference>
<dbReference type="InterPro" id="IPR001789">
    <property type="entry name" value="Sig_transdc_resp-reg_receiver"/>
</dbReference>
<name>A0A9Q8QD94_9HYPO</name>
<dbReference type="Pfam" id="PF00072">
    <property type="entry name" value="Response_reg"/>
    <property type="match status" value="1"/>
</dbReference>
<dbReference type="Pfam" id="PF02518">
    <property type="entry name" value="HATPase_c"/>
    <property type="match status" value="1"/>
</dbReference>
<dbReference type="CDD" id="cd00130">
    <property type="entry name" value="PAS"/>
    <property type="match status" value="1"/>
</dbReference>
<dbReference type="Gene3D" id="3.40.50.2300">
    <property type="match status" value="1"/>
</dbReference>
<protein>
    <recommendedName>
        <fullName evidence="8">Histidine kinase</fullName>
    </recommendedName>
</protein>
<evidence type="ECO:0000313" key="6">
    <source>
        <dbReference type="EMBL" id="UNI17081.1"/>
    </source>
</evidence>
<dbReference type="Gene3D" id="3.30.450.20">
    <property type="entry name" value="PAS domain"/>
    <property type="match status" value="1"/>
</dbReference>
<dbReference type="SMART" id="SM00387">
    <property type="entry name" value="HATPase_c"/>
    <property type="match status" value="1"/>
</dbReference>
<sequence>MRRSTTPAKNGLEADQHQPVAEGAFSRLAEHAPWGMFMAGADGHITYCNKMWRQISRRQADNIDDTATGWMNNIRDGDRQTLEAAWRRLVTNGEALSVDFQFRHDDEGANLSGDSWFRLTASFEKQAEGVPPCILGYLTDITSQKCAENTQAERQARATDLRFQQSSFIDIISHEMRNPLSVVLQCAEQVVNSFSSLETQRDDDRTNEQLRSCLEAATTINLCASHQKRVLDDIIILAKLNANLLSITPVDEHPIKVVEQTLRMLEPDLTSLGIEVKFKLDESFDKYDISEIKMDPPRLQQVLSNLMNKVMESAQGQEKRTITLTMSASKDISDVADQGVFYFERFSKERTGGIHISKDDWGTGEAINIHCLLQDSGPGPTEDQLRALFDTSQPRNRRSHGLQSGSSIGLFIAKILTEMQGGQIGVSRTETGSSNLCFYIQGRKSTRPQGNREHATAAAETGRSTEASTIAPAPGPEGEAPANPALDILIVEDNVISQRVLQKQLRNTGHRARVANHGREALDALQKSRYWVGHEDCGLDVSVILMDLEMPVMDGITCTKRIREYERDGTITKHIPIIGISAYARSEQIKNAKAAGIDDVLPKPFRIQELMPKMDMLMGRRRKFSFSPKV</sequence>
<dbReference type="SMART" id="SM00388">
    <property type="entry name" value="HisKA"/>
    <property type="match status" value="1"/>
</dbReference>
<dbReference type="InterPro" id="IPR036097">
    <property type="entry name" value="HisK_dim/P_sf"/>
</dbReference>
<dbReference type="GeneID" id="72065416"/>
<dbReference type="InterPro" id="IPR000014">
    <property type="entry name" value="PAS"/>
</dbReference>
<reference evidence="6" key="1">
    <citation type="submission" date="2021-11" db="EMBL/GenBank/DDBJ databases">
        <title>Purpureocillium_takamizusanense_genome.</title>
        <authorList>
            <person name="Nguyen N.-H."/>
        </authorList>
    </citation>
    <scope>NUCLEOTIDE SEQUENCE</scope>
    <source>
        <strain evidence="6">PT3</strain>
    </source>
</reference>
<dbReference type="InterPro" id="IPR050956">
    <property type="entry name" value="2C_system_His_kinase"/>
</dbReference>
<gene>
    <name evidence="6" type="ORF">JDV02_003459</name>
</gene>
<organism evidence="6 7">
    <name type="scientific">Purpureocillium takamizusanense</name>
    <dbReference type="NCBI Taxonomy" id="2060973"/>
    <lineage>
        <taxon>Eukaryota</taxon>
        <taxon>Fungi</taxon>
        <taxon>Dikarya</taxon>
        <taxon>Ascomycota</taxon>
        <taxon>Pezizomycotina</taxon>
        <taxon>Sordariomycetes</taxon>
        <taxon>Hypocreomycetidae</taxon>
        <taxon>Hypocreales</taxon>
        <taxon>Ophiocordycipitaceae</taxon>
        <taxon>Purpureocillium</taxon>
    </lineage>
</organism>
<keyword evidence="7" id="KW-1185">Reference proteome</keyword>
<dbReference type="InterPro" id="IPR035965">
    <property type="entry name" value="PAS-like_dom_sf"/>
</dbReference>
<feature type="domain" description="Histidine kinase" evidence="4">
    <location>
        <begin position="171"/>
        <end position="444"/>
    </location>
</feature>
<dbReference type="AlphaFoldDB" id="A0A9Q8QD94"/>
<dbReference type="PANTHER" id="PTHR43719">
    <property type="entry name" value="TWO-COMPONENT HISTIDINE KINASE"/>
    <property type="match status" value="1"/>
</dbReference>
<evidence type="ECO:0000256" key="1">
    <source>
        <dbReference type="ARBA" id="ARBA00022553"/>
    </source>
</evidence>
<dbReference type="InterPro" id="IPR036890">
    <property type="entry name" value="HATPase_C_sf"/>
</dbReference>
<evidence type="ECO:0008006" key="8">
    <source>
        <dbReference type="Google" id="ProtNLM"/>
    </source>
</evidence>